<dbReference type="SMART" id="SM00418">
    <property type="entry name" value="HTH_ARSR"/>
    <property type="match status" value="1"/>
</dbReference>
<evidence type="ECO:0000256" key="3">
    <source>
        <dbReference type="ARBA" id="ARBA00023163"/>
    </source>
</evidence>
<name>A4U485_9PROT</name>
<protein>
    <submittedName>
        <fullName evidence="5">ArsR family transcriptional regulator protein</fullName>
    </submittedName>
</protein>
<dbReference type="Pfam" id="PF01022">
    <property type="entry name" value="HTH_5"/>
    <property type="match status" value="1"/>
</dbReference>
<evidence type="ECO:0000259" key="4">
    <source>
        <dbReference type="PROSITE" id="PS50987"/>
    </source>
</evidence>
<sequence length="106" mass="11677">MELDKLQDSARRASTLLKAMSNEHRLMILCQLLHGEKSVGELERLIGLSQSALSQHLARLRRDNLVQTRRQAQTIYYSLSGAEASAVINTLYGLYCAKDNGGACAA</sequence>
<dbReference type="FunFam" id="1.10.10.10:FF:000403">
    <property type="entry name" value="ArsR family transcriptional regulator"/>
    <property type="match status" value="1"/>
</dbReference>
<reference evidence="5" key="1">
    <citation type="journal article" date="2007" name="J. Bacteriol.">
        <title>Comparative genome analysis of four magnetotactic bacteria reveals a complex set of group-specific genes implicated in magnetosome biomineralization and function.</title>
        <authorList>
            <person name="Richter M."/>
            <person name="Kube M."/>
            <person name="Bazylinski D.A."/>
            <person name="Lombardot T."/>
            <person name="Gloeckner F.O."/>
            <person name="Reinhardt R."/>
            <person name="Schueler D."/>
        </authorList>
    </citation>
    <scope>NUCLEOTIDE SEQUENCE</scope>
    <source>
        <strain evidence="5">MSR-1</strain>
    </source>
</reference>
<evidence type="ECO:0000256" key="1">
    <source>
        <dbReference type="ARBA" id="ARBA00023015"/>
    </source>
</evidence>
<dbReference type="InterPro" id="IPR001845">
    <property type="entry name" value="HTH_ArsR_DNA-bd_dom"/>
</dbReference>
<dbReference type="InterPro" id="IPR036390">
    <property type="entry name" value="WH_DNA-bd_sf"/>
</dbReference>
<dbReference type="PRINTS" id="PR00778">
    <property type="entry name" value="HTHARSR"/>
</dbReference>
<keyword evidence="2" id="KW-0238">DNA-binding</keyword>
<dbReference type="Gene3D" id="1.10.10.10">
    <property type="entry name" value="Winged helix-like DNA-binding domain superfamily/Winged helix DNA-binding domain"/>
    <property type="match status" value="1"/>
</dbReference>
<proteinExistence type="predicted"/>
<dbReference type="AlphaFoldDB" id="A4U485"/>
<dbReference type="GO" id="GO:0003700">
    <property type="term" value="F:DNA-binding transcription factor activity"/>
    <property type="evidence" value="ECO:0007669"/>
    <property type="project" value="InterPro"/>
</dbReference>
<dbReference type="PROSITE" id="PS50987">
    <property type="entry name" value="HTH_ARSR_2"/>
    <property type="match status" value="1"/>
</dbReference>
<dbReference type="SUPFAM" id="SSF46785">
    <property type="entry name" value="Winged helix' DNA-binding domain"/>
    <property type="match status" value="1"/>
</dbReference>
<dbReference type="NCBIfam" id="NF033788">
    <property type="entry name" value="HTH_metalloreg"/>
    <property type="match status" value="1"/>
</dbReference>
<dbReference type="CDD" id="cd00090">
    <property type="entry name" value="HTH_ARSR"/>
    <property type="match status" value="1"/>
</dbReference>
<dbReference type="GO" id="GO:0003677">
    <property type="term" value="F:DNA binding"/>
    <property type="evidence" value="ECO:0007669"/>
    <property type="project" value="UniProtKB-KW"/>
</dbReference>
<dbReference type="PANTHER" id="PTHR43132">
    <property type="entry name" value="ARSENICAL RESISTANCE OPERON REPRESSOR ARSR-RELATED"/>
    <property type="match status" value="1"/>
</dbReference>
<keyword evidence="1" id="KW-0805">Transcription regulation</keyword>
<dbReference type="InterPro" id="IPR036388">
    <property type="entry name" value="WH-like_DNA-bd_sf"/>
</dbReference>
<dbReference type="RefSeq" id="WP_024079519.1">
    <property type="nucleotide sequence ID" value="NZ_CP027527.1"/>
</dbReference>
<evidence type="ECO:0000313" key="5">
    <source>
        <dbReference type="EMBL" id="CAM77692.1"/>
    </source>
</evidence>
<gene>
    <name evidence="5" type="ORF">MGR_2638</name>
</gene>
<dbReference type="PANTHER" id="PTHR43132:SF2">
    <property type="entry name" value="ARSENICAL RESISTANCE OPERON REPRESSOR ARSR-RELATED"/>
    <property type="match status" value="1"/>
</dbReference>
<dbReference type="EMBL" id="CU459003">
    <property type="protein sequence ID" value="CAM77692.1"/>
    <property type="molecule type" value="Genomic_DNA"/>
</dbReference>
<evidence type="ECO:0000256" key="2">
    <source>
        <dbReference type="ARBA" id="ARBA00023125"/>
    </source>
</evidence>
<accession>A4U485</accession>
<organism evidence="5">
    <name type="scientific">Magnetospirillum gryphiswaldense</name>
    <dbReference type="NCBI Taxonomy" id="55518"/>
    <lineage>
        <taxon>Bacteria</taxon>
        <taxon>Pseudomonadati</taxon>
        <taxon>Pseudomonadota</taxon>
        <taxon>Alphaproteobacteria</taxon>
        <taxon>Rhodospirillales</taxon>
        <taxon>Rhodospirillaceae</taxon>
        <taxon>Magnetospirillum</taxon>
    </lineage>
</organism>
<dbReference type="InterPro" id="IPR051011">
    <property type="entry name" value="Metal_resp_trans_reg"/>
</dbReference>
<dbReference type="InterPro" id="IPR011991">
    <property type="entry name" value="ArsR-like_HTH"/>
</dbReference>
<feature type="domain" description="HTH arsR-type" evidence="4">
    <location>
        <begin position="6"/>
        <end position="99"/>
    </location>
</feature>
<keyword evidence="3" id="KW-0804">Transcription</keyword>